<comment type="caution">
    <text evidence="1">The sequence shown here is derived from an EMBL/GenBank/DDBJ whole genome shotgun (WGS) entry which is preliminary data.</text>
</comment>
<dbReference type="Proteomes" id="UP001172386">
    <property type="component" value="Unassembled WGS sequence"/>
</dbReference>
<gene>
    <name evidence="1" type="ORF">H2198_009444</name>
</gene>
<sequence>MPRKKNVSNDAKAASKPRRSTRRSAARGDEIPDVYSEMLVEAYNNNPEDFAPDPRPAKRRKVNRTPTPEPAPEPTPEPALPTPPAAYLEEAIATATSLPPQQQVIFNNDYDDSDDSDIEFEDVEIDRGESDVDTPEPNHLESKSLQINLAPQTTTQPKTAIRRRPVTKAERDFRLDVHKWHVLCLIVHAAVRNKWCDDEIVQKTLKPLVSRKIISQLHLDESYSQTKRKVSFDQAIEQICQIWNQHWKVSARGMRRAYWRENLDITKEIENAEDPTDLSDFKRAAKDCSGSRDLGAQHFCALLRSVAVEARLVCSLQALPFSRVAKGETPQKPQPSYIQAGDQNFGTISSAKKKQKKIVESLFPIFWVEVFNPAITQWIPLDPIVRNTINKPRTGFEPPASDTLNAMSYVVAFEDDGAAKDVTRRYVAAYNAKTLKTRVESTKHGEEWWGKVMQFFERMLPESRDEVEDVALQRRIATEGMPKGVQDFKGHPVYVLERHLKVNEVIEPRREAGKFTVGSGKNAKVESVYRRQDVHLCRSADAWYRRGRDVRAGEQPLKRVIARNKHTGSAQIDDEADGGIESDGVALYA</sequence>
<organism evidence="1 2">
    <name type="scientific">Neophaeococcomyces mojaviensis</name>
    <dbReference type="NCBI Taxonomy" id="3383035"/>
    <lineage>
        <taxon>Eukaryota</taxon>
        <taxon>Fungi</taxon>
        <taxon>Dikarya</taxon>
        <taxon>Ascomycota</taxon>
        <taxon>Pezizomycotina</taxon>
        <taxon>Eurotiomycetes</taxon>
        <taxon>Chaetothyriomycetidae</taxon>
        <taxon>Chaetothyriales</taxon>
        <taxon>Chaetothyriales incertae sedis</taxon>
        <taxon>Neophaeococcomyces</taxon>
    </lineage>
</organism>
<evidence type="ECO:0000313" key="1">
    <source>
        <dbReference type="EMBL" id="KAJ9651259.1"/>
    </source>
</evidence>
<keyword evidence="2" id="KW-1185">Reference proteome</keyword>
<reference evidence="1" key="1">
    <citation type="submission" date="2022-10" db="EMBL/GenBank/DDBJ databases">
        <title>Culturing micro-colonial fungi from biological soil crusts in the Mojave desert and describing Neophaeococcomyces mojavensis, and introducing the new genera and species Taxawa tesnikishii.</title>
        <authorList>
            <person name="Kurbessoian T."/>
            <person name="Stajich J.E."/>
        </authorList>
    </citation>
    <scope>NUCLEOTIDE SEQUENCE</scope>
    <source>
        <strain evidence="1">JES_112</strain>
    </source>
</reference>
<name>A0ACC2ZUE8_9EURO</name>
<feature type="non-terminal residue" evidence="1">
    <location>
        <position position="589"/>
    </location>
</feature>
<protein>
    <submittedName>
        <fullName evidence="1">Uncharacterized protein</fullName>
    </submittedName>
</protein>
<accession>A0ACC2ZUE8</accession>
<proteinExistence type="predicted"/>
<dbReference type="EMBL" id="JAPDRQ010000268">
    <property type="protein sequence ID" value="KAJ9651259.1"/>
    <property type="molecule type" value="Genomic_DNA"/>
</dbReference>
<evidence type="ECO:0000313" key="2">
    <source>
        <dbReference type="Proteomes" id="UP001172386"/>
    </source>
</evidence>